<gene>
    <name evidence="1" type="ORF">PTKU64_90640</name>
</gene>
<keyword evidence="1" id="KW-0614">Plasmid</keyword>
<accession>A0ABN6JXP0</accession>
<evidence type="ECO:0000313" key="1">
    <source>
        <dbReference type="EMBL" id="BCZ85389.1"/>
    </source>
</evidence>
<dbReference type="EMBL" id="AP024959">
    <property type="protein sequence ID" value="BCZ85389.1"/>
    <property type="molecule type" value="Genomic_DNA"/>
</dbReference>
<evidence type="ECO:0000313" key="2">
    <source>
        <dbReference type="Proteomes" id="UP001319874"/>
    </source>
</evidence>
<evidence type="ECO:0008006" key="3">
    <source>
        <dbReference type="Google" id="ProtNLM"/>
    </source>
</evidence>
<dbReference type="RefSeq" id="WP_229518084.1">
    <property type="nucleotide sequence ID" value="NZ_AP024959.1"/>
</dbReference>
<keyword evidence="2" id="KW-1185">Reference proteome</keyword>
<sequence length="192" mass="21123">MKALASQARWFGYAVFLCAAACTDSEPTVTPLTKDLVYECQGAMQDPNNVGEFAIGLPGQREYQKSDGSVNAAQFAFDNDEDFLEVCVNDIAGLDAGKKYLLTLVHVDESNRPIGNKYSWTLHLENTSSVALTEQCFKVTKRAAEPHLDAGTPVRGYWRILKTDRAIGIQYHAYLKRLVPINSSAGAPQCVM</sequence>
<dbReference type="Proteomes" id="UP001319874">
    <property type="component" value="Plasmid pPT365"/>
</dbReference>
<reference evidence="1 2" key="1">
    <citation type="journal article" date="2022" name="Front. Microbiol.">
        <title>Identification and characterization of a novel class of self-sufficient cytochrome P450 hydroxylase involved in cyclohexanecarboxylate degradation in Paraburkholderia terrae strain KU-64.</title>
        <authorList>
            <person name="Yamamoto T."/>
            <person name="Hasegawa Y."/>
            <person name="Iwaki H."/>
        </authorList>
    </citation>
    <scope>NUCLEOTIDE SEQUENCE [LARGE SCALE GENOMIC DNA]</scope>
    <source>
        <strain evidence="1 2">KU-64</strain>
    </source>
</reference>
<organism evidence="1 2">
    <name type="scientific">Paraburkholderia terrae</name>
    <dbReference type="NCBI Taxonomy" id="311230"/>
    <lineage>
        <taxon>Bacteria</taxon>
        <taxon>Pseudomonadati</taxon>
        <taxon>Pseudomonadota</taxon>
        <taxon>Betaproteobacteria</taxon>
        <taxon>Burkholderiales</taxon>
        <taxon>Burkholderiaceae</taxon>
        <taxon>Paraburkholderia</taxon>
    </lineage>
</organism>
<geneLocation type="plasmid" evidence="1 2">
    <name>pPT365</name>
</geneLocation>
<proteinExistence type="predicted"/>
<protein>
    <recommendedName>
        <fullName evidence="3">Lipoprotein</fullName>
    </recommendedName>
</protein>
<name>A0ABN6JXP0_9BURK</name>